<dbReference type="Pfam" id="PF00106">
    <property type="entry name" value="adh_short"/>
    <property type="match status" value="1"/>
</dbReference>
<dbReference type="Gene3D" id="3.40.50.720">
    <property type="entry name" value="NAD(P)-binding Rossmann-like Domain"/>
    <property type="match status" value="1"/>
</dbReference>
<dbReference type="InterPro" id="IPR036291">
    <property type="entry name" value="NAD(P)-bd_dom_sf"/>
</dbReference>
<gene>
    <name evidence="3" type="primary">g6342</name>
    <name evidence="3" type="ORF">VP750_LOCUS5436</name>
</gene>
<keyword evidence="4" id="KW-1185">Reference proteome</keyword>
<comment type="caution">
    <text evidence="3">The sequence shown here is derived from an EMBL/GenBank/DDBJ whole genome shotgun (WGS) entry which is preliminary data.</text>
</comment>
<dbReference type="SUPFAM" id="SSF51735">
    <property type="entry name" value="NAD(P)-binding Rossmann-fold domains"/>
    <property type="match status" value="1"/>
</dbReference>
<reference evidence="3 4" key="1">
    <citation type="submission" date="2024-06" db="EMBL/GenBank/DDBJ databases">
        <authorList>
            <person name="Kraege A."/>
            <person name="Thomma B."/>
        </authorList>
    </citation>
    <scope>NUCLEOTIDE SEQUENCE [LARGE SCALE GENOMIC DNA]</scope>
</reference>
<dbReference type="EMBL" id="CAXHTA020000009">
    <property type="protein sequence ID" value="CAL5223777.1"/>
    <property type="molecule type" value="Genomic_DNA"/>
</dbReference>
<evidence type="ECO:0000256" key="1">
    <source>
        <dbReference type="ARBA" id="ARBA00023002"/>
    </source>
</evidence>
<proteinExistence type="inferred from homology"/>
<accession>A0ABP1G064</accession>
<keyword evidence="1" id="KW-0560">Oxidoreductase</keyword>
<evidence type="ECO:0000256" key="2">
    <source>
        <dbReference type="RuleBase" id="RU000363"/>
    </source>
</evidence>
<protein>
    <submittedName>
        <fullName evidence="3">G6342 protein</fullName>
    </submittedName>
</protein>
<name>A0ABP1G064_9CHLO</name>
<evidence type="ECO:0000313" key="4">
    <source>
        <dbReference type="Proteomes" id="UP001497392"/>
    </source>
</evidence>
<comment type="similarity">
    <text evidence="2">Belongs to the short-chain dehydrogenases/reductases (SDR) family.</text>
</comment>
<dbReference type="PANTHER" id="PTHR43157:SF31">
    <property type="entry name" value="PHOSPHATIDYLINOSITOL-GLYCAN BIOSYNTHESIS CLASS F PROTEIN"/>
    <property type="match status" value="1"/>
</dbReference>
<sequence length="271" mass="29381">MAAQMDGKKVLITGATDGIGLHTAKQLARMGADVLVHGRNQKKAEAAAKEVARAGGSKNTVRFYAADLASLDETKALAQQVQRDHPSLDILVNNAGVFADRMVTTGDGYELTWQVNVLAPYVLGALLVNAVKERIVNVSSISAGSRINFDNLNQEKGFDQHNAYSLSKLAMMMITAEQAERLGQKKPTVNCLDPGTVNTKMLIAGWGPCGISIEDANYELHLATSPGLATTSGKYFVYNKERKMPGAVYDKQIRSRLWQVLEEQTGVTFPP</sequence>
<dbReference type="PANTHER" id="PTHR43157">
    <property type="entry name" value="PHOSPHATIDYLINOSITOL-GLYCAN BIOSYNTHESIS CLASS F PROTEIN-RELATED"/>
    <property type="match status" value="1"/>
</dbReference>
<dbReference type="Proteomes" id="UP001497392">
    <property type="component" value="Unassembled WGS sequence"/>
</dbReference>
<dbReference type="PRINTS" id="PR00081">
    <property type="entry name" value="GDHRDH"/>
</dbReference>
<organism evidence="3 4">
    <name type="scientific">Coccomyxa viridis</name>
    <dbReference type="NCBI Taxonomy" id="1274662"/>
    <lineage>
        <taxon>Eukaryota</taxon>
        <taxon>Viridiplantae</taxon>
        <taxon>Chlorophyta</taxon>
        <taxon>core chlorophytes</taxon>
        <taxon>Trebouxiophyceae</taxon>
        <taxon>Trebouxiophyceae incertae sedis</taxon>
        <taxon>Coccomyxaceae</taxon>
        <taxon>Coccomyxa</taxon>
    </lineage>
</organism>
<dbReference type="InterPro" id="IPR002347">
    <property type="entry name" value="SDR_fam"/>
</dbReference>
<evidence type="ECO:0000313" key="3">
    <source>
        <dbReference type="EMBL" id="CAL5223777.1"/>
    </source>
</evidence>
<dbReference type="PRINTS" id="PR00080">
    <property type="entry name" value="SDRFAMILY"/>
</dbReference>